<evidence type="ECO:0000256" key="6">
    <source>
        <dbReference type="SAM" id="MobiDB-lite"/>
    </source>
</evidence>
<dbReference type="PANTHER" id="PTHR10869">
    <property type="entry name" value="PROLYL 4-HYDROXYLASE ALPHA SUBUNIT"/>
    <property type="match status" value="1"/>
</dbReference>
<dbReference type="PANTHER" id="PTHR10869:SF241">
    <property type="entry name" value="FE2OG DIOXYGENASE DOMAIN-CONTAINING PROTEIN"/>
    <property type="match status" value="1"/>
</dbReference>
<evidence type="ECO:0000256" key="5">
    <source>
        <dbReference type="ARBA" id="ARBA00023004"/>
    </source>
</evidence>
<dbReference type="SMART" id="SM00702">
    <property type="entry name" value="P4Hc"/>
    <property type="match status" value="1"/>
</dbReference>
<keyword evidence="3" id="KW-0223">Dioxygenase</keyword>
<evidence type="ECO:0000313" key="9">
    <source>
        <dbReference type="Proteomes" id="UP001194746"/>
    </source>
</evidence>
<accession>A0AAD4GQT1</accession>
<dbReference type="InterPro" id="IPR006620">
    <property type="entry name" value="Pro_4_hyd_alph"/>
</dbReference>
<dbReference type="GO" id="GO:0005783">
    <property type="term" value="C:endoplasmic reticulum"/>
    <property type="evidence" value="ECO:0007669"/>
    <property type="project" value="TreeGrafter"/>
</dbReference>
<organism evidence="8 9">
    <name type="scientific">Aspergillus nanangensis</name>
    <dbReference type="NCBI Taxonomy" id="2582783"/>
    <lineage>
        <taxon>Eukaryota</taxon>
        <taxon>Fungi</taxon>
        <taxon>Dikarya</taxon>
        <taxon>Ascomycota</taxon>
        <taxon>Pezizomycotina</taxon>
        <taxon>Eurotiomycetes</taxon>
        <taxon>Eurotiomycetidae</taxon>
        <taxon>Eurotiales</taxon>
        <taxon>Aspergillaceae</taxon>
        <taxon>Aspergillus</taxon>
        <taxon>Aspergillus subgen. Circumdati</taxon>
    </lineage>
</organism>
<keyword evidence="2" id="KW-0479">Metal-binding</keyword>
<feature type="domain" description="Prolyl 4-hydroxylase alpha subunit" evidence="7">
    <location>
        <begin position="41"/>
        <end position="280"/>
    </location>
</feature>
<evidence type="ECO:0000313" key="8">
    <source>
        <dbReference type="EMBL" id="KAF9885820.1"/>
    </source>
</evidence>
<dbReference type="Pfam" id="PF13640">
    <property type="entry name" value="2OG-FeII_Oxy_3"/>
    <property type="match status" value="1"/>
</dbReference>
<sequence length="284" mass="32405">MISTPSHSEPTFLPAQAPPGATSHRIDFPTCDPPIPEYKNLFAALIENVLTEPECNELIRLAESTTLGTGSESSTPTWERALINAGNGKEVLSTDSRNCGRIVWDSHDIAARLLDRLMPFLREYGLNRIDNQPLVTGLAGRNKAYRLTRLNERLRFLKYEGGEYFRPHWDGRYATPDRTERSWYTVHLYLNGDGDQNLDELRREEARVKENTTNQQDNVDVGGKLLGGSTSFIPRYEEQDRQVRVFPRTGSVLVFQQNSLMHGGDPVYRGTKYTLRTEILYRQE</sequence>
<dbReference type="GO" id="GO:0031418">
    <property type="term" value="F:L-ascorbic acid binding"/>
    <property type="evidence" value="ECO:0007669"/>
    <property type="project" value="InterPro"/>
</dbReference>
<dbReference type="EMBL" id="VCAU01000088">
    <property type="protein sequence ID" value="KAF9885820.1"/>
    <property type="molecule type" value="Genomic_DNA"/>
</dbReference>
<feature type="region of interest" description="Disordered" evidence="6">
    <location>
        <begin position="1"/>
        <end position="28"/>
    </location>
</feature>
<gene>
    <name evidence="8" type="ORF">FE257_012292</name>
</gene>
<comment type="caution">
    <text evidence="8">The sequence shown here is derived from an EMBL/GenBank/DDBJ whole genome shotgun (WGS) entry which is preliminary data.</text>
</comment>
<keyword evidence="5" id="KW-0408">Iron</keyword>
<proteinExistence type="predicted"/>
<evidence type="ECO:0000259" key="7">
    <source>
        <dbReference type="SMART" id="SM00702"/>
    </source>
</evidence>
<dbReference type="InterPro" id="IPR045054">
    <property type="entry name" value="P4HA-like"/>
</dbReference>
<evidence type="ECO:0000256" key="1">
    <source>
        <dbReference type="ARBA" id="ARBA00001961"/>
    </source>
</evidence>
<dbReference type="Gene3D" id="2.60.120.620">
    <property type="entry name" value="q2cbj1_9rhob like domain"/>
    <property type="match status" value="1"/>
</dbReference>
<evidence type="ECO:0000256" key="2">
    <source>
        <dbReference type="ARBA" id="ARBA00022723"/>
    </source>
</evidence>
<keyword evidence="9" id="KW-1185">Reference proteome</keyword>
<reference evidence="8" key="1">
    <citation type="journal article" date="2019" name="Beilstein J. Org. Chem.">
        <title>Nanangenines: drimane sesquiterpenoids as the dominant metabolite cohort of a novel Australian fungus, Aspergillus nanangensis.</title>
        <authorList>
            <person name="Lacey H.J."/>
            <person name="Gilchrist C.L.M."/>
            <person name="Crombie A."/>
            <person name="Kalaitzis J.A."/>
            <person name="Vuong D."/>
            <person name="Rutledge P.J."/>
            <person name="Turner P."/>
            <person name="Pitt J.I."/>
            <person name="Lacey E."/>
            <person name="Chooi Y.H."/>
            <person name="Piggott A.M."/>
        </authorList>
    </citation>
    <scope>NUCLEOTIDE SEQUENCE</scope>
    <source>
        <strain evidence="8">MST-FP2251</strain>
    </source>
</reference>
<evidence type="ECO:0000256" key="4">
    <source>
        <dbReference type="ARBA" id="ARBA00023002"/>
    </source>
</evidence>
<reference evidence="8" key="2">
    <citation type="submission" date="2020-02" db="EMBL/GenBank/DDBJ databases">
        <authorList>
            <person name="Gilchrist C.L.M."/>
            <person name="Chooi Y.-H."/>
        </authorList>
    </citation>
    <scope>NUCLEOTIDE SEQUENCE</scope>
    <source>
        <strain evidence="8">MST-FP2251</strain>
    </source>
</reference>
<name>A0AAD4GQT1_ASPNN</name>
<dbReference type="GO" id="GO:0004656">
    <property type="term" value="F:procollagen-proline 4-dioxygenase activity"/>
    <property type="evidence" value="ECO:0007669"/>
    <property type="project" value="TreeGrafter"/>
</dbReference>
<dbReference type="GO" id="GO:0005506">
    <property type="term" value="F:iron ion binding"/>
    <property type="evidence" value="ECO:0007669"/>
    <property type="project" value="InterPro"/>
</dbReference>
<dbReference type="InterPro" id="IPR044862">
    <property type="entry name" value="Pro_4_hyd_alph_FE2OG_OXY"/>
</dbReference>
<comment type="cofactor">
    <cofactor evidence="1">
        <name>L-ascorbate</name>
        <dbReference type="ChEBI" id="CHEBI:38290"/>
    </cofactor>
</comment>
<keyword evidence="4" id="KW-0560">Oxidoreductase</keyword>
<dbReference type="AlphaFoldDB" id="A0AAD4GQT1"/>
<dbReference type="FunFam" id="2.60.120.620:FF:000045">
    <property type="entry name" value="Uncharacterized protein"/>
    <property type="match status" value="1"/>
</dbReference>
<dbReference type="Proteomes" id="UP001194746">
    <property type="component" value="Unassembled WGS sequence"/>
</dbReference>
<evidence type="ECO:0000256" key="3">
    <source>
        <dbReference type="ARBA" id="ARBA00022964"/>
    </source>
</evidence>
<protein>
    <recommendedName>
        <fullName evidence="7">Prolyl 4-hydroxylase alpha subunit domain-containing protein</fullName>
    </recommendedName>
</protein>